<name>A0A2P6P5H2_ROSCH</name>
<dbReference type="AlphaFoldDB" id="A0A2P6P5H2"/>
<dbReference type="EMBL" id="PDCK01000045">
    <property type="protein sequence ID" value="PRQ17181.1"/>
    <property type="molecule type" value="Genomic_DNA"/>
</dbReference>
<dbReference type="Proteomes" id="UP000238479">
    <property type="component" value="Chromosome 7"/>
</dbReference>
<evidence type="ECO:0000313" key="2">
    <source>
        <dbReference type="Proteomes" id="UP000238479"/>
    </source>
</evidence>
<accession>A0A2P6P5H2</accession>
<comment type="caution">
    <text evidence="1">The sequence shown here is derived from an EMBL/GenBank/DDBJ whole genome shotgun (WGS) entry which is preliminary data.</text>
</comment>
<keyword evidence="2" id="KW-1185">Reference proteome</keyword>
<protein>
    <submittedName>
        <fullName evidence="1">Uncharacterized protein</fullName>
    </submittedName>
</protein>
<proteinExistence type="predicted"/>
<evidence type="ECO:0000313" key="1">
    <source>
        <dbReference type="EMBL" id="PRQ17181.1"/>
    </source>
</evidence>
<dbReference type="Gramene" id="PRQ17181">
    <property type="protein sequence ID" value="PRQ17181"/>
    <property type="gene ID" value="RchiOBHm_Chr7g0192241"/>
</dbReference>
<organism evidence="1 2">
    <name type="scientific">Rosa chinensis</name>
    <name type="common">China rose</name>
    <dbReference type="NCBI Taxonomy" id="74649"/>
    <lineage>
        <taxon>Eukaryota</taxon>
        <taxon>Viridiplantae</taxon>
        <taxon>Streptophyta</taxon>
        <taxon>Embryophyta</taxon>
        <taxon>Tracheophyta</taxon>
        <taxon>Spermatophyta</taxon>
        <taxon>Magnoliopsida</taxon>
        <taxon>eudicotyledons</taxon>
        <taxon>Gunneridae</taxon>
        <taxon>Pentapetalae</taxon>
        <taxon>rosids</taxon>
        <taxon>fabids</taxon>
        <taxon>Rosales</taxon>
        <taxon>Rosaceae</taxon>
        <taxon>Rosoideae</taxon>
        <taxon>Rosoideae incertae sedis</taxon>
        <taxon>Rosa</taxon>
    </lineage>
</organism>
<reference evidence="1 2" key="1">
    <citation type="journal article" date="2018" name="Nat. Genet.">
        <title>The Rosa genome provides new insights in the design of modern roses.</title>
        <authorList>
            <person name="Bendahmane M."/>
        </authorList>
    </citation>
    <scope>NUCLEOTIDE SEQUENCE [LARGE SCALE GENOMIC DNA]</scope>
    <source>
        <strain evidence="2">cv. Old Blush</strain>
    </source>
</reference>
<gene>
    <name evidence="1" type="ORF">RchiOBHm_Chr7g0192241</name>
</gene>
<sequence length="53" mass="5776">MHFYGLILQSKFQAQKSLMLNSSRGAIVTAFSILKSSCRLGPDAEGCGFCFSK</sequence>